<dbReference type="InterPro" id="IPR037185">
    <property type="entry name" value="EmrE-like"/>
</dbReference>
<evidence type="ECO:0000259" key="8">
    <source>
        <dbReference type="Pfam" id="PF00892"/>
    </source>
</evidence>
<feature type="transmembrane region" description="Helical" evidence="7">
    <location>
        <begin position="226"/>
        <end position="248"/>
    </location>
</feature>
<keyword evidence="4 7" id="KW-0812">Transmembrane</keyword>
<evidence type="ECO:0000313" key="9">
    <source>
        <dbReference type="EMBL" id="RGU88877.1"/>
    </source>
</evidence>
<comment type="caution">
    <text evidence="9">The sequence shown here is derived from an EMBL/GenBank/DDBJ whole genome shotgun (WGS) entry which is preliminary data.</text>
</comment>
<evidence type="ECO:0000256" key="1">
    <source>
        <dbReference type="ARBA" id="ARBA00004651"/>
    </source>
</evidence>
<proteinExistence type="inferred from homology"/>
<feature type="transmembrane region" description="Helical" evidence="7">
    <location>
        <begin position="80"/>
        <end position="100"/>
    </location>
</feature>
<evidence type="ECO:0000313" key="10">
    <source>
        <dbReference type="Proteomes" id="UP000265489"/>
    </source>
</evidence>
<evidence type="ECO:0000256" key="7">
    <source>
        <dbReference type="SAM" id="Phobius"/>
    </source>
</evidence>
<dbReference type="EMBL" id="QRYQ01000038">
    <property type="protein sequence ID" value="RGU88877.1"/>
    <property type="molecule type" value="Genomic_DNA"/>
</dbReference>
<dbReference type="RefSeq" id="WP_118325956.1">
    <property type="nucleotide sequence ID" value="NZ_QRYQ01000038.1"/>
</dbReference>
<keyword evidence="3" id="KW-1003">Cell membrane</keyword>
<reference evidence="9 10" key="1">
    <citation type="submission" date="2018-08" db="EMBL/GenBank/DDBJ databases">
        <title>A genome reference for cultivated species of the human gut microbiota.</title>
        <authorList>
            <person name="Zou Y."/>
            <person name="Xue W."/>
            <person name="Luo G."/>
        </authorList>
    </citation>
    <scope>NUCLEOTIDE SEQUENCE [LARGE SCALE GENOMIC DNA]</scope>
    <source>
        <strain evidence="9 10">AF15-20</strain>
    </source>
</reference>
<dbReference type="InterPro" id="IPR050638">
    <property type="entry name" value="AA-Vitamin_Transporters"/>
</dbReference>
<dbReference type="SUPFAM" id="SSF103481">
    <property type="entry name" value="Multidrug resistance efflux transporter EmrE"/>
    <property type="match status" value="2"/>
</dbReference>
<feature type="transmembrane region" description="Helical" evidence="7">
    <location>
        <begin position="280"/>
        <end position="299"/>
    </location>
</feature>
<evidence type="ECO:0000256" key="3">
    <source>
        <dbReference type="ARBA" id="ARBA00022475"/>
    </source>
</evidence>
<sequence length="306" mass="33353">MENRVFLKKTSHVFLLAMLCCILWGSAAPFIKWGYQLFNIEGVPSILMFAGIRFAVAGLLVILFGSFLQKKVLVAKKENIQGICTLALFQTAGQYFFYYIGLSHTSGVNGSIITGTSAFISLLVASLIFHYEKLTLRKTLGCFIGFLGILFMNMSGASANFSFIGEGFVLMSQLCGAISAAFIKKFTQKQNAVLLSGYQFFLGGVLLIIIGYLMGGHITFEFNLGLLVLIHLALVSAIAYTIWGLLLSVNPVSKIGVYMCVTPIIGVILSSVVLHESNQAFQFSSLIALILVSLSVFLVNKETQTD</sequence>
<dbReference type="GO" id="GO:0005886">
    <property type="term" value="C:plasma membrane"/>
    <property type="evidence" value="ECO:0007669"/>
    <property type="project" value="UniProtKB-SubCell"/>
</dbReference>
<feature type="transmembrane region" description="Helical" evidence="7">
    <location>
        <begin position="195"/>
        <end position="214"/>
    </location>
</feature>
<keyword evidence="5 7" id="KW-1133">Transmembrane helix</keyword>
<feature type="transmembrane region" description="Helical" evidence="7">
    <location>
        <begin position="112"/>
        <end position="131"/>
    </location>
</feature>
<evidence type="ECO:0000256" key="2">
    <source>
        <dbReference type="ARBA" id="ARBA00007362"/>
    </source>
</evidence>
<organism evidence="9 10">
    <name type="scientific">Holdemanella biformis</name>
    <dbReference type="NCBI Taxonomy" id="1735"/>
    <lineage>
        <taxon>Bacteria</taxon>
        <taxon>Bacillati</taxon>
        <taxon>Bacillota</taxon>
        <taxon>Erysipelotrichia</taxon>
        <taxon>Erysipelotrichales</taxon>
        <taxon>Erysipelotrichaceae</taxon>
        <taxon>Holdemanella</taxon>
    </lineage>
</organism>
<dbReference type="PANTHER" id="PTHR32322">
    <property type="entry name" value="INNER MEMBRANE TRANSPORTER"/>
    <property type="match status" value="1"/>
</dbReference>
<protein>
    <submittedName>
        <fullName evidence="9">DMT family transporter</fullName>
    </submittedName>
</protein>
<feature type="transmembrane region" description="Helical" evidence="7">
    <location>
        <begin position="43"/>
        <end position="68"/>
    </location>
</feature>
<comment type="similarity">
    <text evidence="2">Belongs to the EamA transporter family.</text>
</comment>
<evidence type="ECO:0000256" key="4">
    <source>
        <dbReference type="ARBA" id="ARBA00022692"/>
    </source>
</evidence>
<feature type="transmembrane region" description="Helical" evidence="7">
    <location>
        <begin position="163"/>
        <end position="183"/>
    </location>
</feature>
<feature type="domain" description="EamA" evidence="8">
    <location>
        <begin position="164"/>
        <end position="299"/>
    </location>
</feature>
<evidence type="ECO:0000256" key="5">
    <source>
        <dbReference type="ARBA" id="ARBA00022989"/>
    </source>
</evidence>
<feature type="domain" description="EamA" evidence="8">
    <location>
        <begin position="15"/>
        <end position="153"/>
    </location>
</feature>
<evidence type="ECO:0000256" key="6">
    <source>
        <dbReference type="ARBA" id="ARBA00023136"/>
    </source>
</evidence>
<keyword evidence="6 7" id="KW-0472">Membrane</keyword>
<feature type="transmembrane region" description="Helical" evidence="7">
    <location>
        <begin position="255"/>
        <end position="274"/>
    </location>
</feature>
<dbReference type="PANTHER" id="PTHR32322:SF18">
    <property type="entry name" value="S-ADENOSYLMETHIONINE_S-ADENOSYLHOMOCYSTEINE TRANSPORTER"/>
    <property type="match status" value="1"/>
</dbReference>
<comment type="subcellular location">
    <subcellularLocation>
        <location evidence="1">Cell membrane</location>
        <topology evidence="1">Multi-pass membrane protein</topology>
    </subcellularLocation>
</comment>
<accession>A0A395W8Y0</accession>
<dbReference type="Proteomes" id="UP000265489">
    <property type="component" value="Unassembled WGS sequence"/>
</dbReference>
<dbReference type="Pfam" id="PF00892">
    <property type="entry name" value="EamA"/>
    <property type="match status" value="2"/>
</dbReference>
<name>A0A395W8Y0_9FIRM</name>
<dbReference type="InterPro" id="IPR000620">
    <property type="entry name" value="EamA_dom"/>
</dbReference>
<feature type="transmembrane region" description="Helical" evidence="7">
    <location>
        <begin position="140"/>
        <end position="157"/>
    </location>
</feature>
<gene>
    <name evidence="9" type="ORF">DWW32_12405</name>
</gene>
<dbReference type="AlphaFoldDB" id="A0A395W8Y0"/>